<dbReference type="STRING" id="1148.gene:10498047"/>
<protein>
    <submittedName>
        <fullName evidence="2">Slr1378 protein</fullName>
    </submittedName>
</protein>
<dbReference type="PANTHER" id="PTHR34107:SF2">
    <property type="entry name" value="SLL0888 PROTEIN"/>
    <property type="match status" value="1"/>
</dbReference>
<dbReference type="PANTHER" id="PTHR34107">
    <property type="entry name" value="SLL0198 PROTEIN-RELATED"/>
    <property type="match status" value="1"/>
</dbReference>
<dbReference type="InterPro" id="IPR008538">
    <property type="entry name" value="Uma2"/>
</dbReference>
<dbReference type="Proteomes" id="UP000001425">
    <property type="component" value="Chromosome"/>
</dbReference>
<dbReference type="CDD" id="cd06260">
    <property type="entry name" value="DUF820-like"/>
    <property type="match status" value="1"/>
</dbReference>
<dbReference type="PhylomeDB" id="P73158"/>
<dbReference type="SUPFAM" id="SSF52980">
    <property type="entry name" value="Restriction endonuclease-like"/>
    <property type="match status" value="1"/>
</dbReference>
<reference evidence="2 3" key="2">
    <citation type="journal article" date="1996" name="DNA Res.">
        <title>Sequence analysis of the genome of the unicellular cyanobacterium Synechocystis sp. strain PCC6803. II. Sequence determination of the entire genome and assignment of potential protein-coding regions.</title>
        <authorList>
            <person name="Kaneko T."/>
            <person name="Sato S."/>
            <person name="Kotani H."/>
            <person name="Tanaka A."/>
            <person name="Asamizu E."/>
            <person name="Nakamura Y."/>
            <person name="Miyajima N."/>
            <person name="Hirosawa M."/>
            <person name="Sugiura M."/>
            <person name="Sasamoto S."/>
            <person name="Kimura T."/>
            <person name="Hosouchi T."/>
            <person name="Matsuno A."/>
            <person name="Muraki A."/>
            <person name="Nakazaki N."/>
            <person name="Naruo K."/>
            <person name="Okumura S."/>
            <person name="Shimpo S."/>
            <person name="Takeuchi C."/>
            <person name="Wada T."/>
            <person name="Watanabe A."/>
            <person name="Yamada M."/>
            <person name="Yasuda M."/>
            <person name="Tabata S."/>
        </authorList>
    </citation>
    <scope>NUCLEOTIDE SEQUENCE [LARGE SCALE GENOMIC DNA]</scope>
    <source>
        <strain evidence="3">ATCC 27184 / PCC 6803 / Kazusa</strain>
    </source>
</reference>
<dbReference type="AlphaFoldDB" id="P73158"/>
<keyword evidence="3" id="KW-1185">Reference proteome</keyword>
<dbReference type="InterPro" id="IPR011335">
    <property type="entry name" value="Restrct_endonuc-II-like"/>
</dbReference>
<organism evidence="2 3">
    <name type="scientific">Synechocystis sp. (strain ATCC 27184 / PCC 6803 / Kazusa)</name>
    <dbReference type="NCBI Taxonomy" id="1111708"/>
    <lineage>
        <taxon>Bacteria</taxon>
        <taxon>Bacillati</taxon>
        <taxon>Cyanobacteriota</taxon>
        <taxon>Cyanophyceae</taxon>
        <taxon>Synechococcales</taxon>
        <taxon>Merismopediaceae</taxon>
        <taxon>Synechocystis</taxon>
    </lineage>
</organism>
<dbReference type="InParanoid" id="P73158"/>
<sequence length="237" mass="26989">MGKSSHFPPDSAGESLDYKQSPLCGENQIIMVTPTLVKTIATAAPQTFDQFLKQCPEEGRFEWVNGKIIEMVNTREHKLIAEFILFAFHDEIRRLSLNFDVTTQATIRTEIKTGGFHGRIPDVSVIDRHVWRSDPGDYRALTEPVQLAVEVVSSNWETDYFDKLDEYQRLGIKEYWIVDYLAIGSRDILGEPKQPTVSIYTLNPEGVYDRQAFQGQETLVSPTFAELVLTPEQIFNA</sequence>
<accession>P73158</accession>
<dbReference type="PaxDb" id="1148-1652261"/>
<dbReference type="EnsemblBacteria" id="BAA17184">
    <property type="protein sequence ID" value="BAA17184"/>
    <property type="gene ID" value="BAA17184"/>
</dbReference>
<dbReference type="KEGG" id="syn:slr1378"/>
<dbReference type="InterPro" id="IPR012296">
    <property type="entry name" value="Nuclease_put_TT1808"/>
</dbReference>
<dbReference type="PIR" id="S75270">
    <property type="entry name" value="S75270"/>
</dbReference>
<dbReference type="Pfam" id="PF05685">
    <property type="entry name" value="Uma2"/>
    <property type="match status" value="1"/>
</dbReference>
<reference evidence="2 3" key="1">
    <citation type="journal article" date="1995" name="DNA Res.">
        <title>Sequence analysis of the genome of the unicellular cyanobacterium Synechocystis sp. strain PCC6803. I. Sequence features in the 1 Mb region from map positions 64% to 92% of the genome.</title>
        <authorList>
            <person name="Kaneko T."/>
            <person name="Tanaka A."/>
            <person name="Sato S."/>
            <person name="Kotani H."/>
            <person name="Sazuka T."/>
            <person name="Miyajima N."/>
            <person name="Sugiura M."/>
            <person name="Tabata S."/>
        </authorList>
    </citation>
    <scope>NUCLEOTIDE SEQUENCE [LARGE SCALE GENOMIC DNA]</scope>
    <source>
        <strain evidence="3">ATCC 27184 / PCC 6803 / Kazusa</strain>
    </source>
</reference>
<evidence type="ECO:0000259" key="1">
    <source>
        <dbReference type="Pfam" id="PF05685"/>
    </source>
</evidence>
<proteinExistence type="predicted"/>
<evidence type="ECO:0000313" key="3">
    <source>
        <dbReference type="Proteomes" id="UP000001425"/>
    </source>
</evidence>
<dbReference type="Gene3D" id="3.90.1570.10">
    <property type="entry name" value="tt1808, chain A"/>
    <property type="match status" value="1"/>
</dbReference>
<dbReference type="eggNOG" id="COG4636">
    <property type="taxonomic scope" value="Bacteria"/>
</dbReference>
<gene>
    <name evidence="2" type="ordered locus">slr1378</name>
</gene>
<evidence type="ECO:0000313" key="2">
    <source>
        <dbReference type="EMBL" id="BAA17184.1"/>
    </source>
</evidence>
<dbReference type="IntAct" id="P73158">
    <property type="interactions" value="1"/>
</dbReference>
<dbReference type="EMBL" id="BA000022">
    <property type="protein sequence ID" value="BAA17184.1"/>
    <property type="molecule type" value="Genomic_DNA"/>
</dbReference>
<feature type="domain" description="Putative restriction endonuclease" evidence="1">
    <location>
        <begin position="48"/>
        <end position="230"/>
    </location>
</feature>
<name>P73158_SYNY3</name>